<gene>
    <name evidence="3" type="primary">nreC_5</name>
    <name evidence="3" type="ORF">NCTC11212_03611</name>
</gene>
<dbReference type="GO" id="GO:0003677">
    <property type="term" value="F:DNA binding"/>
    <property type="evidence" value="ECO:0007669"/>
    <property type="project" value="UniProtKB-KW"/>
</dbReference>
<dbReference type="InterPro" id="IPR016032">
    <property type="entry name" value="Sig_transdc_resp-reg_C-effctor"/>
</dbReference>
<proteinExistence type="predicted"/>
<dbReference type="SUPFAM" id="SSF52172">
    <property type="entry name" value="CheY-like"/>
    <property type="match status" value="1"/>
</dbReference>
<dbReference type="InterPro" id="IPR039420">
    <property type="entry name" value="WalR-like"/>
</dbReference>
<dbReference type="PANTHER" id="PTHR43214">
    <property type="entry name" value="TWO-COMPONENT RESPONSE REGULATOR"/>
    <property type="match status" value="1"/>
</dbReference>
<dbReference type="PROSITE" id="PS50043">
    <property type="entry name" value="HTH_LUXR_2"/>
    <property type="match status" value="1"/>
</dbReference>
<dbReference type="InterPro" id="IPR036388">
    <property type="entry name" value="WH-like_DNA-bd_sf"/>
</dbReference>
<dbReference type="InterPro" id="IPR000792">
    <property type="entry name" value="Tscrpt_reg_LuxR_C"/>
</dbReference>
<protein>
    <submittedName>
        <fullName evidence="3">Nitrogen regulation protein C</fullName>
    </submittedName>
</protein>
<comment type="caution">
    <text evidence="3">The sequence shown here is derived from an EMBL/GenBank/DDBJ whole genome shotgun (WGS) entry which is preliminary data.</text>
</comment>
<dbReference type="EMBL" id="UAVR01000018">
    <property type="protein sequence ID" value="SQA91973.1"/>
    <property type="molecule type" value="Genomic_DNA"/>
</dbReference>
<keyword evidence="1" id="KW-0238">DNA-binding</keyword>
<dbReference type="Pfam" id="PF00196">
    <property type="entry name" value="GerE"/>
    <property type="match status" value="1"/>
</dbReference>
<evidence type="ECO:0000259" key="2">
    <source>
        <dbReference type="PROSITE" id="PS50043"/>
    </source>
</evidence>
<feature type="domain" description="HTH luxR-type" evidence="2">
    <location>
        <begin position="207"/>
        <end position="272"/>
    </location>
</feature>
<evidence type="ECO:0000256" key="1">
    <source>
        <dbReference type="ARBA" id="ARBA00023125"/>
    </source>
</evidence>
<dbReference type="Gene3D" id="3.40.50.2300">
    <property type="match status" value="1"/>
</dbReference>
<dbReference type="PANTHER" id="PTHR43214:SF43">
    <property type="entry name" value="TWO-COMPONENT RESPONSE REGULATOR"/>
    <property type="match status" value="1"/>
</dbReference>
<organism evidence="3 4">
    <name type="scientific">Chryseobacterium balustinum</name>
    <dbReference type="NCBI Taxonomy" id="246"/>
    <lineage>
        <taxon>Bacteria</taxon>
        <taxon>Pseudomonadati</taxon>
        <taxon>Bacteroidota</taxon>
        <taxon>Flavobacteriia</taxon>
        <taxon>Flavobacteriales</taxon>
        <taxon>Weeksellaceae</taxon>
        <taxon>Chryseobacterium group</taxon>
        <taxon>Chryseobacterium</taxon>
    </lineage>
</organism>
<evidence type="ECO:0000313" key="3">
    <source>
        <dbReference type="EMBL" id="SQA91973.1"/>
    </source>
</evidence>
<accession>A0AAX2IQA6</accession>
<dbReference type="PRINTS" id="PR00038">
    <property type="entry name" value="HTHLUXR"/>
</dbReference>
<dbReference type="SUPFAM" id="SSF46894">
    <property type="entry name" value="C-terminal effector domain of the bipartite response regulators"/>
    <property type="match status" value="1"/>
</dbReference>
<sequence length="275" mass="32270">MFLHDIYYFIKYKSKKRDLFTETTKKTQKQTNKTKLTALNYIFYEKHTLFFVYLYTKTDLMKPKLTIFGEPMLYTEGLSKLLTQSSLFNTIDLCNSYEALQENLQGKPPEFLMINSNMLMLTDLLKNVENITAQNKTIKIIVIGNSYDIMDIRKLFNKGIKSYLDKNSRYDEFLKSVQALLSNEIYICDYAKEKMINFLNTDEKKQKLHIQDPLTKREMEILKLICDGLSSKDICEKLFISINTVETHRKRILLKLNVKNSVGVVKYAIANHIID</sequence>
<dbReference type="GO" id="GO:0006355">
    <property type="term" value="P:regulation of DNA-templated transcription"/>
    <property type="evidence" value="ECO:0007669"/>
    <property type="project" value="InterPro"/>
</dbReference>
<name>A0AAX2IQA6_9FLAO</name>
<dbReference type="Gene3D" id="1.10.10.10">
    <property type="entry name" value="Winged helix-like DNA-binding domain superfamily/Winged helix DNA-binding domain"/>
    <property type="match status" value="1"/>
</dbReference>
<dbReference type="AlphaFoldDB" id="A0AAX2IQA6"/>
<dbReference type="SMART" id="SM00421">
    <property type="entry name" value="HTH_LUXR"/>
    <property type="match status" value="1"/>
</dbReference>
<dbReference type="Proteomes" id="UP000251937">
    <property type="component" value="Unassembled WGS sequence"/>
</dbReference>
<dbReference type="CDD" id="cd06170">
    <property type="entry name" value="LuxR_C_like"/>
    <property type="match status" value="1"/>
</dbReference>
<evidence type="ECO:0000313" key="4">
    <source>
        <dbReference type="Proteomes" id="UP000251937"/>
    </source>
</evidence>
<dbReference type="InterPro" id="IPR011006">
    <property type="entry name" value="CheY-like_superfamily"/>
</dbReference>
<reference evidence="3 4" key="1">
    <citation type="submission" date="2018-06" db="EMBL/GenBank/DDBJ databases">
        <authorList>
            <consortium name="Pathogen Informatics"/>
            <person name="Doyle S."/>
        </authorList>
    </citation>
    <scope>NUCLEOTIDE SEQUENCE [LARGE SCALE GENOMIC DNA]</scope>
    <source>
        <strain evidence="3 4">NCTC11212</strain>
    </source>
</reference>